<dbReference type="InterPro" id="IPR001296">
    <property type="entry name" value="Glyco_trans_1"/>
</dbReference>
<sequence>MRIGISCYATLGGSGAVATELGKALAARGHEVHFIVSGIPFRLGLYQENIFIHEVETASYPVLHSSPVDLALAAKMADVIKHYDLQILHVHYAMPYAVCAFLAREMLYNHPVRIVTTLHGTDITVLAEDPLLRRLIRLGIERSDLVTAVSNSLIEQTIELFGPRQSMIKISNFVDLQLYKRSTKNEWRKRFSPNGEKVLMHISNFRPVKRVSDVLKTFFKVRETLPAKLILIGEGPDLDAAWRLSEEMGMARDIHFLGKRDEVVALLSAADLLLLPSEKESFGLVALEAMACGVPVIGSLAGGIPEVVEHGKTGLLSPIGDVDDMAKNARALLTNDRLWSAYSRAARARAAQFSASEIVAGYERLYECLIESSQCLEEAEKGSA</sequence>
<dbReference type="GO" id="GO:0071793">
    <property type="term" value="P:bacillithiol biosynthetic process"/>
    <property type="evidence" value="ECO:0007669"/>
    <property type="project" value="InterPro"/>
</dbReference>
<proteinExistence type="predicted"/>
<accession>A0A117SYE8</accession>
<dbReference type="PANTHER" id="PTHR45947:SF3">
    <property type="entry name" value="SULFOQUINOVOSYL TRANSFERASE SQD2"/>
    <property type="match status" value="1"/>
</dbReference>
<keyword evidence="4" id="KW-1185">Reference proteome</keyword>
<reference evidence="3 4" key="1">
    <citation type="submission" date="2015-12" db="EMBL/GenBank/DDBJ databases">
        <title>Draft genome sequence of Acidibacillus ferrooxidans ITV001, isolated from a chalcopyrite acid mine drainage site in Brazil.</title>
        <authorList>
            <person name="Dall'Agnol H."/>
            <person name="Nancucheo I."/>
            <person name="Johnson B."/>
            <person name="Oliveira R."/>
            <person name="Leite L."/>
            <person name="Pylro V."/>
            <person name="Nunes G.L."/>
            <person name="Tzotzos G."/>
            <person name="Fernandes G.R."/>
            <person name="Dutra J."/>
            <person name="Orellana S.C."/>
            <person name="Oliveira G."/>
        </authorList>
    </citation>
    <scope>NUCLEOTIDE SEQUENCE [LARGE SCALE GENOMIC DNA]</scope>
    <source>
        <strain evidence="4">ITV01</strain>
    </source>
</reference>
<dbReference type="Pfam" id="PF00534">
    <property type="entry name" value="Glycos_transf_1"/>
    <property type="match status" value="1"/>
</dbReference>
<dbReference type="InterPro" id="IPR023881">
    <property type="entry name" value="Thiol_BshA"/>
</dbReference>
<evidence type="ECO:0000259" key="2">
    <source>
        <dbReference type="Pfam" id="PF13439"/>
    </source>
</evidence>
<dbReference type="SUPFAM" id="SSF53756">
    <property type="entry name" value="UDP-Glycosyltransferase/glycogen phosphorylase"/>
    <property type="match status" value="1"/>
</dbReference>
<dbReference type="AlphaFoldDB" id="A0A117SYE8"/>
<dbReference type="PANTHER" id="PTHR45947">
    <property type="entry name" value="SULFOQUINOVOSYL TRANSFERASE SQD2"/>
    <property type="match status" value="1"/>
</dbReference>
<dbReference type="Gene3D" id="3.40.50.2000">
    <property type="entry name" value="Glycogen Phosphorylase B"/>
    <property type="match status" value="2"/>
</dbReference>
<dbReference type="GO" id="GO:0016757">
    <property type="term" value="F:glycosyltransferase activity"/>
    <property type="evidence" value="ECO:0007669"/>
    <property type="project" value="InterPro"/>
</dbReference>
<dbReference type="Proteomes" id="UP000053557">
    <property type="component" value="Unassembled WGS sequence"/>
</dbReference>
<protein>
    <submittedName>
        <fullName evidence="3">N-acetyl-alpha-D-glucosaminyl L-malate synthase BshA</fullName>
    </submittedName>
</protein>
<dbReference type="RefSeq" id="WP_067712816.1">
    <property type="nucleotide sequence ID" value="NZ_LPVJ01000009.1"/>
</dbReference>
<dbReference type="NCBIfam" id="TIGR03999">
    <property type="entry name" value="thiol_BshA"/>
    <property type="match status" value="1"/>
</dbReference>
<dbReference type="OrthoDB" id="9810929at2"/>
<gene>
    <name evidence="3" type="ORF">ATW55_08535</name>
</gene>
<dbReference type="Pfam" id="PF13439">
    <property type="entry name" value="Glyco_transf_4"/>
    <property type="match status" value="1"/>
</dbReference>
<feature type="domain" description="Glycosyl transferase family 1" evidence="1">
    <location>
        <begin position="186"/>
        <end position="348"/>
    </location>
</feature>
<feature type="domain" description="Glycosyltransferase subfamily 4-like N-terminal" evidence="2">
    <location>
        <begin position="12"/>
        <end position="177"/>
    </location>
</feature>
<organism evidence="3 4">
    <name type="scientific">Ferroacidibacillus organovorans</name>
    <dbReference type="NCBI Taxonomy" id="1765683"/>
    <lineage>
        <taxon>Bacteria</taxon>
        <taxon>Bacillati</taxon>
        <taxon>Bacillota</taxon>
        <taxon>Bacilli</taxon>
        <taxon>Bacillales</taxon>
        <taxon>Alicyclobacillaceae</taxon>
        <taxon>Ferroacidibacillus</taxon>
    </lineage>
</organism>
<comment type="caution">
    <text evidence="3">The sequence shown here is derived from an EMBL/GenBank/DDBJ whole genome shotgun (WGS) entry which is preliminary data.</text>
</comment>
<evidence type="ECO:0000313" key="4">
    <source>
        <dbReference type="Proteomes" id="UP000053557"/>
    </source>
</evidence>
<dbReference type="EMBL" id="LPVJ01000009">
    <property type="protein sequence ID" value="KUO96845.1"/>
    <property type="molecule type" value="Genomic_DNA"/>
</dbReference>
<evidence type="ECO:0000259" key="1">
    <source>
        <dbReference type="Pfam" id="PF00534"/>
    </source>
</evidence>
<dbReference type="InterPro" id="IPR050194">
    <property type="entry name" value="Glycosyltransferase_grp1"/>
</dbReference>
<evidence type="ECO:0000313" key="3">
    <source>
        <dbReference type="EMBL" id="KUO96845.1"/>
    </source>
</evidence>
<dbReference type="InterPro" id="IPR028098">
    <property type="entry name" value="Glyco_trans_4-like_N"/>
</dbReference>
<name>A0A117SYE8_9BACL</name>